<accession>A0ABV0Y3K3</accession>
<organism evidence="1 2">
    <name type="scientific">Ameca splendens</name>
    <dbReference type="NCBI Taxonomy" id="208324"/>
    <lineage>
        <taxon>Eukaryota</taxon>
        <taxon>Metazoa</taxon>
        <taxon>Chordata</taxon>
        <taxon>Craniata</taxon>
        <taxon>Vertebrata</taxon>
        <taxon>Euteleostomi</taxon>
        <taxon>Actinopterygii</taxon>
        <taxon>Neopterygii</taxon>
        <taxon>Teleostei</taxon>
        <taxon>Neoteleostei</taxon>
        <taxon>Acanthomorphata</taxon>
        <taxon>Ovalentaria</taxon>
        <taxon>Atherinomorphae</taxon>
        <taxon>Cyprinodontiformes</taxon>
        <taxon>Goodeidae</taxon>
        <taxon>Ameca</taxon>
    </lineage>
</organism>
<dbReference type="EMBL" id="JAHRIP010020712">
    <property type="protein sequence ID" value="MEQ2288355.1"/>
    <property type="molecule type" value="Genomic_DNA"/>
</dbReference>
<dbReference type="InterPro" id="IPR027417">
    <property type="entry name" value="P-loop_NTPase"/>
</dbReference>
<proteinExistence type="predicted"/>
<reference evidence="1 2" key="1">
    <citation type="submission" date="2021-06" db="EMBL/GenBank/DDBJ databases">
        <authorList>
            <person name="Palmer J.M."/>
        </authorList>
    </citation>
    <scope>NUCLEOTIDE SEQUENCE [LARGE SCALE GENOMIC DNA]</scope>
    <source>
        <strain evidence="1 2">AS_MEX2019</strain>
        <tissue evidence="1">Muscle</tissue>
    </source>
</reference>
<name>A0ABV0Y3K3_9TELE</name>
<gene>
    <name evidence="1" type="ORF">AMECASPLE_021812</name>
</gene>
<evidence type="ECO:0000313" key="2">
    <source>
        <dbReference type="Proteomes" id="UP001469553"/>
    </source>
</evidence>
<keyword evidence="2" id="KW-1185">Reference proteome</keyword>
<dbReference type="Proteomes" id="UP001469553">
    <property type="component" value="Unassembled WGS sequence"/>
</dbReference>
<sequence>MPRCSVSILLDLTESTLDCQFPLSLWKLRIILLSVRSPASPPSNSCWKHLPKRIQWVPDISHHCPGTPFLLVGTQIDLQEDGATVQNLTKAKQRLIFAERKIFSRYVQQEAVYPFLVWFAAAHKVIPPSNPDETNA</sequence>
<comment type="caution">
    <text evidence="1">The sequence shown here is derived from an EMBL/GenBank/DDBJ whole genome shotgun (WGS) entry which is preliminary data.</text>
</comment>
<evidence type="ECO:0000313" key="1">
    <source>
        <dbReference type="EMBL" id="MEQ2288355.1"/>
    </source>
</evidence>
<protein>
    <submittedName>
        <fullName evidence="1">Uncharacterized protein</fullName>
    </submittedName>
</protein>
<dbReference type="Gene3D" id="3.40.50.300">
    <property type="entry name" value="P-loop containing nucleotide triphosphate hydrolases"/>
    <property type="match status" value="1"/>
</dbReference>